<keyword evidence="2" id="KW-0812">Transmembrane</keyword>
<evidence type="ECO:0000313" key="4">
    <source>
        <dbReference type="Proteomes" id="UP000001918"/>
    </source>
</evidence>
<proteinExistence type="predicted"/>
<sequence>MSTLRPAAGGLFTDGRRLLRAAALITGVNGPAYLALAGPLEDLLGPAPGPSGRSCCSMRSPWGRCPRPPGSGAAPPRPSWRSTCCGRSSASRRPALNPAGRVWAPLQAAVVAGFAAVQYAALRRTR</sequence>
<evidence type="ECO:0000256" key="2">
    <source>
        <dbReference type="SAM" id="Phobius"/>
    </source>
</evidence>
<gene>
    <name evidence="3" type="ordered locus">Tcur_0462</name>
</gene>
<evidence type="ECO:0000313" key="3">
    <source>
        <dbReference type="EMBL" id="ACY96059.1"/>
    </source>
</evidence>
<accession>D1A3D4</accession>
<feature type="transmembrane region" description="Helical" evidence="2">
    <location>
        <begin position="102"/>
        <end position="122"/>
    </location>
</feature>
<reference evidence="3 4" key="1">
    <citation type="journal article" date="2011" name="Stand. Genomic Sci.">
        <title>Complete genome sequence of Thermomonospora curvata type strain (B9).</title>
        <authorList>
            <person name="Chertkov O."/>
            <person name="Sikorski J."/>
            <person name="Nolan M."/>
            <person name="Lapidus A."/>
            <person name="Lucas S."/>
            <person name="Del Rio T.G."/>
            <person name="Tice H."/>
            <person name="Cheng J.F."/>
            <person name="Goodwin L."/>
            <person name="Pitluck S."/>
            <person name="Liolios K."/>
            <person name="Ivanova N."/>
            <person name="Mavromatis K."/>
            <person name="Mikhailova N."/>
            <person name="Ovchinnikova G."/>
            <person name="Pati A."/>
            <person name="Chen A."/>
            <person name="Palaniappan K."/>
            <person name="Djao O.D."/>
            <person name="Land M."/>
            <person name="Hauser L."/>
            <person name="Chang Y.J."/>
            <person name="Jeffries C.D."/>
            <person name="Brettin T."/>
            <person name="Han C."/>
            <person name="Detter J.C."/>
            <person name="Rohde M."/>
            <person name="Goker M."/>
            <person name="Woyke T."/>
            <person name="Bristow J."/>
            <person name="Eisen J.A."/>
            <person name="Markowitz V."/>
            <person name="Hugenholtz P."/>
            <person name="Klenk H.P."/>
            <person name="Kyrpides N.C."/>
        </authorList>
    </citation>
    <scope>NUCLEOTIDE SEQUENCE [LARGE SCALE GENOMIC DNA]</scope>
    <source>
        <strain evidence="4">ATCC 19995 / DSM 43183 / JCM 3096 / KCTC 9072 / NBRC 15933 / NCIMB 10081 / Henssen B9</strain>
    </source>
</reference>
<feature type="compositionally biased region" description="Polar residues" evidence="1">
    <location>
        <begin position="80"/>
        <end position="91"/>
    </location>
</feature>
<feature type="region of interest" description="Disordered" evidence="1">
    <location>
        <begin position="66"/>
        <end position="95"/>
    </location>
</feature>
<protein>
    <submittedName>
        <fullName evidence="3">Uncharacterized protein</fullName>
    </submittedName>
</protein>
<keyword evidence="2" id="KW-1133">Transmembrane helix</keyword>
<name>D1A3D4_THECD</name>
<dbReference type="Proteomes" id="UP000001918">
    <property type="component" value="Chromosome"/>
</dbReference>
<keyword evidence="2" id="KW-0472">Membrane</keyword>
<feature type="transmembrane region" description="Helical" evidence="2">
    <location>
        <begin position="21"/>
        <end position="40"/>
    </location>
</feature>
<keyword evidence="4" id="KW-1185">Reference proteome</keyword>
<organism evidence="3 4">
    <name type="scientific">Thermomonospora curvata (strain ATCC 19995 / DSM 43183 / JCM 3096 / KCTC 9072 / NBRC 15933 / NCIMB 10081 / Henssen B9)</name>
    <dbReference type="NCBI Taxonomy" id="471852"/>
    <lineage>
        <taxon>Bacteria</taxon>
        <taxon>Bacillati</taxon>
        <taxon>Actinomycetota</taxon>
        <taxon>Actinomycetes</taxon>
        <taxon>Streptosporangiales</taxon>
        <taxon>Thermomonosporaceae</taxon>
        <taxon>Thermomonospora</taxon>
    </lineage>
</organism>
<dbReference type="AlphaFoldDB" id="D1A3D4"/>
<dbReference type="KEGG" id="tcu:Tcur_0462"/>
<dbReference type="eggNOG" id="ENOG50331CU">
    <property type="taxonomic scope" value="Bacteria"/>
</dbReference>
<dbReference type="EMBL" id="CP001738">
    <property type="protein sequence ID" value="ACY96059.1"/>
    <property type="molecule type" value="Genomic_DNA"/>
</dbReference>
<evidence type="ECO:0000256" key="1">
    <source>
        <dbReference type="SAM" id="MobiDB-lite"/>
    </source>
</evidence>
<dbReference type="HOGENOM" id="CLU_1980546_0_0_11"/>